<protein>
    <recommendedName>
        <fullName evidence="4">Pseudopilin GspJ</fullName>
    </recommendedName>
</protein>
<keyword evidence="1" id="KW-0472">Membrane</keyword>
<feature type="transmembrane region" description="Helical" evidence="1">
    <location>
        <begin position="21"/>
        <end position="44"/>
    </location>
</feature>
<name>A0A5C5YKU7_9BACT</name>
<dbReference type="EMBL" id="SJPK01000001">
    <property type="protein sequence ID" value="TWT75408.1"/>
    <property type="molecule type" value="Genomic_DNA"/>
</dbReference>
<keyword evidence="3" id="KW-1185">Reference proteome</keyword>
<evidence type="ECO:0000256" key="1">
    <source>
        <dbReference type="SAM" id="Phobius"/>
    </source>
</evidence>
<evidence type="ECO:0008006" key="4">
    <source>
        <dbReference type="Google" id="ProtNLM"/>
    </source>
</evidence>
<dbReference type="Proteomes" id="UP000318053">
    <property type="component" value="Unassembled WGS sequence"/>
</dbReference>
<comment type="caution">
    <text evidence="2">The sequence shown here is derived from an EMBL/GenBank/DDBJ whole genome shotgun (WGS) entry which is preliminary data.</text>
</comment>
<dbReference type="AlphaFoldDB" id="A0A5C5YKU7"/>
<organism evidence="2 3">
    <name type="scientific">Allorhodopirellula solitaria</name>
    <dbReference type="NCBI Taxonomy" id="2527987"/>
    <lineage>
        <taxon>Bacteria</taxon>
        <taxon>Pseudomonadati</taxon>
        <taxon>Planctomycetota</taxon>
        <taxon>Planctomycetia</taxon>
        <taxon>Pirellulales</taxon>
        <taxon>Pirellulaceae</taxon>
        <taxon>Allorhodopirellula</taxon>
    </lineage>
</organism>
<reference evidence="2 3" key="1">
    <citation type="submission" date="2019-02" db="EMBL/GenBank/DDBJ databases">
        <title>Deep-cultivation of Planctomycetes and their phenomic and genomic characterization uncovers novel biology.</title>
        <authorList>
            <person name="Wiegand S."/>
            <person name="Jogler M."/>
            <person name="Boedeker C."/>
            <person name="Pinto D."/>
            <person name="Vollmers J."/>
            <person name="Rivas-Marin E."/>
            <person name="Kohn T."/>
            <person name="Peeters S.H."/>
            <person name="Heuer A."/>
            <person name="Rast P."/>
            <person name="Oberbeckmann S."/>
            <person name="Bunk B."/>
            <person name="Jeske O."/>
            <person name="Meyerdierks A."/>
            <person name="Storesund J.E."/>
            <person name="Kallscheuer N."/>
            <person name="Luecker S."/>
            <person name="Lage O.M."/>
            <person name="Pohl T."/>
            <person name="Merkel B.J."/>
            <person name="Hornburger P."/>
            <person name="Mueller R.-W."/>
            <person name="Bruemmer F."/>
            <person name="Labrenz M."/>
            <person name="Spormann A.M."/>
            <person name="Op Den Camp H."/>
            <person name="Overmann J."/>
            <person name="Amann R."/>
            <person name="Jetten M.S.M."/>
            <person name="Mascher T."/>
            <person name="Medema M.H."/>
            <person name="Devos D.P."/>
            <person name="Kaster A.-K."/>
            <person name="Ovreas L."/>
            <person name="Rohde M."/>
            <person name="Galperin M.Y."/>
            <person name="Jogler C."/>
        </authorList>
    </citation>
    <scope>NUCLEOTIDE SEQUENCE [LARGE SCALE GENOMIC DNA]</scope>
    <source>
        <strain evidence="2 3">CA85</strain>
    </source>
</reference>
<gene>
    <name evidence="2" type="ORF">CA85_06990</name>
</gene>
<evidence type="ECO:0000313" key="3">
    <source>
        <dbReference type="Proteomes" id="UP000318053"/>
    </source>
</evidence>
<proteinExistence type="predicted"/>
<sequence>MIDAQPSRAKFQRRIPVSRGSSLIETVVILSVSSTLLVIAVGWIHQSIQLASVLRGHERHHQSLMRLSRQFRDDAHAAQSIAGDGAQVDFAIDGIRVRYQIEDHVVRRSQSSSSDESVRSEETYALRDQAAVEWQLDQSRRWVSLVVYRHRANESGIADHQGADEGSSSPQDLAIRAEVGRWLAAPSDLVATPDEGGSS</sequence>
<dbReference type="RefSeq" id="WP_186774714.1">
    <property type="nucleotide sequence ID" value="NZ_SJPK01000001.1"/>
</dbReference>
<keyword evidence="1" id="KW-1133">Transmembrane helix</keyword>
<accession>A0A5C5YKU7</accession>
<keyword evidence="1" id="KW-0812">Transmembrane</keyword>
<evidence type="ECO:0000313" key="2">
    <source>
        <dbReference type="EMBL" id="TWT75408.1"/>
    </source>
</evidence>